<dbReference type="RefSeq" id="WP_219480948.1">
    <property type="nucleotide sequence ID" value="NZ_JAHXCT010000003.1"/>
</dbReference>
<reference evidence="3 4" key="1">
    <citation type="submission" date="2021-07" db="EMBL/GenBank/DDBJ databases">
        <title>Genomic diversity and antimicrobial resistance of Prevotella spp. isolated from chronic lung disease airways.</title>
        <authorList>
            <person name="Webb K.A."/>
            <person name="Olagoke O.S."/>
            <person name="Baird T."/>
            <person name="Neill J."/>
            <person name="Pham A."/>
            <person name="Wells T.J."/>
            <person name="Ramsay K.A."/>
            <person name="Bell S.C."/>
            <person name="Sarovich D.S."/>
            <person name="Price E.P."/>
        </authorList>
    </citation>
    <scope>NUCLEOTIDE SEQUENCE [LARGE SCALE GENOMIC DNA]</scope>
    <source>
        <strain evidence="3 4">SCHI0011.S.12</strain>
    </source>
</reference>
<dbReference type="Proteomes" id="UP000788426">
    <property type="component" value="Unassembled WGS sequence"/>
</dbReference>
<dbReference type="PANTHER" id="PTHR46228:SF2">
    <property type="entry name" value="KELCH REPEAT PROTEIN (AFU_ORTHOLOGUE AFUA_4G14350)"/>
    <property type="match status" value="1"/>
</dbReference>
<evidence type="ECO:0000256" key="2">
    <source>
        <dbReference type="ARBA" id="ARBA00022737"/>
    </source>
</evidence>
<proteinExistence type="predicted"/>
<sequence length="354" mass="38220">MKHTFKIEVMKGFPNTENGIEKGVSAPFGGVVNDYLIIAGGCNFPDKPVFEGGKKHYYKGVYAANVAQGNCLSWTKVGELPVEAGYGVSIPSPKGIYMIGGNNLEGSLKDAYEMLFDSQTMSVQFNKLPSLPCTLDNMTGTIVNNHIVVAGGVADGAPSLKVLSLNLSDVNSGWVEVTTLPSSPRVQPVCAAIDNKFQLWGGFYDGSKGGDPVVYTEGLQFDLTKKEWQQLGFIGKDEAHSLTTVGAAAVQLNANEVLLTGGVNKDIFFDAISGAYKMVEKQNYLKQPVEWYRFNGTLMLFNAKTNSWTETNLSSPHLARAGALMVCAKNAVYYVGGELKPGVRSAEVSKITWE</sequence>
<keyword evidence="4" id="KW-1185">Reference proteome</keyword>
<dbReference type="NCBIfam" id="TIGR03548">
    <property type="entry name" value="mutarot_permut"/>
    <property type="match status" value="1"/>
</dbReference>
<gene>
    <name evidence="3" type="ORF">KZO38_05570</name>
</gene>
<dbReference type="EMBL" id="JAHXCT010000003">
    <property type="protein sequence ID" value="MBW4769228.1"/>
    <property type="molecule type" value="Genomic_DNA"/>
</dbReference>
<evidence type="ECO:0000313" key="3">
    <source>
        <dbReference type="EMBL" id="MBW4769228.1"/>
    </source>
</evidence>
<protein>
    <submittedName>
        <fullName evidence="3">Cyclically-permuted mutarotase family protein</fullName>
    </submittedName>
</protein>
<dbReference type="InterPro" id="IPR056734">
    <property type="entry name" value="NANM"/>
</dbReference>
<evidence type="ECO:0000313" key="4">
    <source>
        <dbReference type="Proteomes" id="UP000788426"/>
    </source>
</evidence>
<dbReference type="Pfam" id="PF24996">
    <property type="entry name" value="NANM"/>
    <property type="match status" value="2"/>
</dbReference>
<name>A0ABS6YCD0_9BACT</name>
<keyword evidence="2" id="KW-0677">Repeat</keyword>
<dbReference type="PANTHER" id="PTHR46228">
    <property type="entry name" value="KELCH DOMAIN-CONTAINING PROTEIN"/>
    <property type="match status" value="1"/>
</dbReference>
<keyword evidence="1" id="KW-0880">Kelch repeat</keyword>
<comment type="caution">
    <text evidence="3">The sequence shown here is derived from an EMBL/GenBank/DDBJ whole genome shotgun (WGS) entry which is preliminary data.</text>
</comment>
<evidence type="ECO:0000256" key="1">
    <source>
        <dbReference type="ARBA" id="ARBA00022441"/>
    </source>
</evidence>
<dbReference type="InterPro" id="IPR019937">
    <property type="entry name" value="Cycl-permuted_mutarotase"/>
</dbReference>
<accession>A0ABS6YCD0</accession>
<organism evidence="3 4">
    <name type="scientific">Hoylesella nanceiensis</name>
    <dbReference type="NCBI Taxonomy" id="425941"/>
    <lineage>
        <taxon>Bacteria</taxon>
        <taxon>Pseudomonadati</taxon>
        <taxon>Bacteroidota</taxon>
        <taxon>Bacteroidia</taxon>
        <taxon>Bacteroidales</taxon>
        <taxon>Prevotellaceae</taxon>
        <taxon>Hoylesella</taxon>
    </lineage>
</organism>